<comment type="caution">
    <text evidence="5">The sequence shown here is derived from an EMBL/GenBank/DDBJ whole genome shotgun (WGS) entry which is preliminary data.</text>
</comment>
<keyword evidence="1" id="KW-0560">Oxidoreductase</keyword>
<protein>
    <submittedName>
        <fullName evidence="5">Peroxiredoxin</fullName>
    </submittedName>
</protein>
<dbReference type="GO" id="GO:0016491">
    <property type="term" value="F:oxidoreductase activity"/>
    <property type="evidence" value="ECO:0007669"/>
    <property type="project" value="UniProtKB-KW"/>
</dbReference>
<dbReference type="AlphaFoldDB" id="A0A830E724"/>
<dbReference type="InterPro" id="IPR024706">
    <property type="entry name" value="Peroxiredoxin_AhpC-typ"/>
</dbReference>
<organism evidence="5 6">
    <name type="scientific">Haloferax sulfurifontis</name>
    <dbReference type="NCBI Taxonomy" id="255616"/>
    <lineage>
        <taxon>Archaea</taxon>
        <taxon>Methanobacteriati</taxon>
        <taxon>Methanobacteriota</taxon>
        <taxon>Stenosarchaea group</taxon>
        <taxon>Halobacteria</taxon>
        <taxon>Halobacteriales</taxon>
        <taxon>Haloferacaceae</taxon>
        <taxon>Haloferax</taxon>
    </lineage>
</organism>
<dbReference type="InterPro" id="IPR000866">
    <property type="entry name" value="AhpC/TSA"/>
</dbReference>
<dbReference type="Pfam" id="PF00578">
    <property type="entry name" value="AhpC-TSA"/>
    <property type="match status" value="1"/>
</dbReference>
<dbReference type="Proteomes" id="UP000646833">
    <property type="component" value="Unassembled WGS sequence"/>
</dbReference>
<dbReference type="GO" id="GO:0016209">
    <property type="term" value="F:antioxidant activity"/>
    <property type="evidence" value="ECO:0007669"/>
    <property type="project" value="InterPro"/>
</dbReference>
<dbReference type="PROSITE" id="PS51352">
    <property type="entry name" value="THIOREDOXIN_2"/>
    <property type="match status" value="1"/>
</dbReference>
<reference evidence="5" key="1">
    <citation type="journal article" date="2014" name="Int. J. Syst. Evol. Microbiol.">
        <title>Complete genome sequence of Corynebacterium casei LMG S-19264T (=DSM 44701T), isolated from a smear-ripened cheese.</title>
        <authorList>
            <consortium name="US DOE Joint Genome Institute (JGI-PGF)"/>
            <person name="Walter F."/>
            <person name="Albersmeier A."/>
            <person name="Kalinowski J."/>
            <person name="Ruckert C."/>
        </authorList>
    </citation>
    <scope>NUCLEOTIDE SEQUENCE</scope>
    <source>
        <strain evidence="5">CCM 7217</strain>
    </source>
</reference>
<evidence type="ECO:0000313" key="6">
    <source>
        <dbReference type="Proteomes" id="UP000646833"/>
    </source>
</evidence>
<dbReference type="SUPFAM" id="SSF52833">
    <property type="entry name" value="Thioredoxin-like"/>
    <property type="match status" value="1"/>
</dbReference>
<sequence>MWAESNGTRMVSVGDAAPDFTAPLTDIDGDIESFTLSENLDDAPLVLAFFPAAFTGTCTTEMCTFRDQMANFEDVGATVYGISIDTPFTLTEFAEQNGLTFGLISDTNRELVDAYDVAMDFAELGVNRVAKRAVFVVDGDGEVTYAWVSDDPGVEPDYEAVEAAAGKLEEPSEAA</sequence>
<evidence type="ECO:0000256" key="1">
    <source>
        <dbReference type="ARBA" id="ARBA00023002"/>
    </source>
</evidence>
<gene>
    <name evidence="5" type="ORF">GCM10007209_21850</name>
</gene>
<name>A0A830E724_9EURY</name>
<evidence type="ECO:0000313" key="5">
    <source>
        <dbReference type="EMBL" id="GGC59434.1"/>
    </source>
</evidence>
<dbReference type="EMBL" id="BMCI01000003">
    <property type="protein sequence ID" value="GGC59434.1"/>
    <property type="molecule type" value="Genomic_DNA"/>
</dbReference>
<feature type="active site" description="Cysteine sulfenic acid (-SOH) intermediate; for peroxidase activity" evidence="3">
    <location>
        <position position="58"/>
    </location>
</feature>
<dbReference type="InterPro" id="IPR013766">
    <property type="entry name" value="Thioredoxin_domain"/>
</dbReference>
<evidence type="ECO:0000259" key="4">
    <source>
        <dbReference type="PROSITE" id="PS51352"/>
    </source>
</evidence>
<feature type="domain" description="Thioredoxin" evidence="4">
    <location>
        <begin position="11"/>
        <end position="170"/>
    </location>
</feature>
<accession>A0A830E724</accession>
<dbReference type="InterPro" id="IPR036249">
    <property type="entry name" value="Thioredoxin-like_sf"/>
</dbReference>
<dbReference type="InterPro" id="IPR050455">
    <property type="entry name" value="Tpx_Peroxidase_subfamily"/>
</dbReference>
<evidence type="ECO:0000256" key="3">
    <source>
        <dbReference type="PIRSR" id="PIRSR000239-1"/>
    </source>
</evidence>
<evidence type="ECO:0000256" key="2">
    <source>
        <dbReference type="ARBA" id="ARBA00023284"/>
    </source>
</evidence>
<dbReference type="PANTHER" id="PTHR43110">
    <property type="entry name" value="THIOL PEROXIDASE"/>
    <property type="match status" value="1"/>
</dbReference>
<reference evidence="5" key="2">
    <citation type="submission" date="2020-09" db="EMBL/GenBank/DDBJ databases">
        <authorList>
            <person name="Sun Q."/>
            <person name="Sedlacek I."/>
        </authorList>
    </citation>
    <scope>NUCLEOTIDE SEQUENCE</scope>
    <source>
        <strain evidence="5">CCM 7217</strain>
    </source>
</reference>
<dbReference type="PIRSF" id="PIRSF000239">
    <property type="entry name" value="AHPC"/>
    <property type="match status" value="1"/>
</dbReference>
<keyword evidence="2" id="KW-0676">Redox-active center</keyword>
<dbReference type="PANTHER" id="PTHR43110:SF1">
    <property type="entry name" value="THIOL PEROXIDASE"/>
    <property type="match status" value="1"/>
</dbReference>
<proteinExistence type="predicted"/>
<dbReference type="Gene3D" id="3.40.30.10">
    <property type="entry name" value="Glutaredoxin"/>
    <property type="match status" value="1"/>
</dbReference>